<sequence>MVSCPEHDNCIPGVPQDGGWLGSRKGNRISGPCLWHRCDGQDLRKSSSSFDVAA</sequence>
<keyword evidence="1" id="KW-0808">Transferase</keyword>
<dbReference type="EMBL" id="CM000784">
    <property type="protein sequence ID" value="AQK89950.1"/>
    <property type="molecule type" value="Genomic_DNA"/>
</dbReference>
<dbReference type="GO" id="GO:0016301">
    <property type="term" value="F:kinase activity"/>
    <property type="evidence" value="ECO:0007669"/>
    <property type="project" value="UniProtKB-KW"/>
</dbReference>
<evidence type="ECO:0000313" key="1">
    <source>
        <dbReference type="EMBL" id="AQK89950.1"/>
    </source>
</evidence>
<reference evidence="1" key="1">
    <citation type="submission" date="2015-12" db="EMBL/GenBank/DDBJ databases">
        <title>Update maize B73 reference genome by single molecule sequencing technologies.</title>
        <authorList>
            <consortium name="Maize Genome Sequencing Project"/>
            <person name="Ware D."/>
        </authorList>
    </citation>
    <scope>NUCLEOTIDE SEQUENCE</scope>
    <source>
        <tissue evidence="1">Seedling</tissue>
    </source>
</reference>
<name>A0A1D6FD49_MAIZE</name>
<keyword evidence="1" id="KW-0675">Receptor</keyword>
<dbReference type="AlphaFoldDB" id="A0A1D6FD49"/>
<proteinExistence type="predicted"/>
<gene>
    <name evidence="1" type="ORF">ZEAMMB73_Zm00001d008477</name>
</gene>
<keyword evidence="1" id="KW-0418">Kinase</keyword>
<protein>
    <submittedName>
        <fullName evidence="1">Receptor-like kinase4</fullName>
    </submittedName>
</protein>
<accession>A0A1D6FD49</accession>
<organism evidence="1">
    <name type="scientific">Zea mays</name>
    <name type="common">Maize</name>
    <dbReference type="NCBI Taxonomy" id="4577"/>
    <lineage>
        <taxon>Eukaryota</taxon>
        <taxon>Viridiplantae</taxon>
        <taxon>Streptophyta</taxon>
        <taxon>Embryophyta</taxon>
        <taxon>Tracheophyta</taxon>
        <taxon>Spermatophyta</taxon>
        <taxon>Magnoliopsida</taxon>
        <taxon>Liliopsida</taxon>
        <taxon>Poales</taxon>
        <taxon>Poaceae</taxon>
        <taxon>PACMAD clade</taxon>
        <taxon>Panicoideae</taxon>
        <taxon>Andropogonodae</taxon>
        <taxon>Andropogoneae</taxon>
        <taxon>Tripsacinae</taxon>
        <taxon>Zea</taxon>
    </lineage>
</organism>